<dbReference type="InterPro" id="IPR012337">
    <property type="entry name" value="RNaseH-like_sf"/>
</dbReference>
<dbReference type="GO" id="GO:0015074">
    <property type="term" value="P:DNA integration"/>
    <property type="evidence" value="ECO:0007669"/>
    <property type="project" value="InterPro"/>
</dbReference>
<reference evidence="5" key="1">
    <citation type="submission" date="2023-06" db="EMBL/GenBank/DDBJ databases">
        <title>Male Hemibagrus guttatus genome.</title>
        <authorList>
            <person name="Bian C."/>
        </authorList>
    </citation>
    <scope>NUCLEOTIDE SEQUENCE</scope>
    <source>
        <strain evidence="5">Male_cb2023</strain>
        <tissue evidence="5">Muscle</tissue>
    </source>
</reference>
<feature type="domain" description="Integrase catalytic" evidence="4">
    <location>
        <begin position="389"/>
        <end position="479"/>
    </location>
</feature>
<dbReference type="InterPro" id="IPR041588">
    <property type="entry name" value="Integrase_H2C2"/>
</dbReference>
<dbReference type="Proteomes" id="UP001274896">
    <property type="component" value="Unassembled WGS sequence"/>
</dbReference>
<feature type="compositionally biased region" description="Basic and acidic residues" evidence="3">
    <location>
        <begin position="508"/>
        <end position="521"/>
    </location>
</feature>
<dbReference type="EMBL" id="JAUCMX010000011">
    <property type="protein sequence ID" value="KAK3530917.1"/>
    <property type="molecule type" value="Genomic_DNA"/>
</dbReference>
<evidence type="ECO:0000259" key="4">
    <source>
        <dbReference type="PROSITE" id="PS50994"/>
    </source>
</evidence>
<evidence type="ECO:0000313" key="6">
    <source>
        <dbReference type="Proteomes" id="UP001274896"/>
    </source>
</evidence>
<dbReference type="SUPFAM" id="SSF53098">
    <property type="entry name" value="Ribonuclease H-like"/>
    <property type="match status" value="1"/>
</dbReference>
<keyword evidence="6" id="KW-1185">Reference proteome</keyword>
<feature type="compositionally biased region" description="Basic and acidic residues" evidence="3">
    <location>
        <begin position="533"/>
        <end position="556"/>
    </location>
</feature>
<feature type="coiled-coil region" evidence="2">
    <location>
        <begin position="105"/>
        <end position="132"/>
    </location>
</feature>
<dbReference type="Gene3D" id="3.30.70.270">
    <property type="match status" value="1"/>
</dbReference>
<keyword evidence="2" id="KW-0175">Coiled coil</keyword>
<dbReference type="Pfam" id="PF17921">
    <property type="entry name" value="Integrase_H2C2"/>
    <property type="match status" value="1"/>
</dbReference>
<dbReference type="Gene3D" id="1.10.340.70">
    <property type="match status" value="1"/>
</dbReference>
<protein>
    <recommendedName>
        <fullName evidence="1">Gypsy retrotransposon integrase-like protein 1</fullName>
    </recommendedName>
</protein>
<evidence type="ECO:0000256" key="3">
    <source>
        <dbReference type="SAM" id="MobiDB-lite"/>
    </source>
</evidence>
<feature type="compositionally biased region" description="Pro residues" evidence="3">
    <location>
        <begin position="481"/>
        <end position="498"/>
    </location>
</feature>
<dbReference type="InterPro" id="IPR043502">
    <property type="entry name" value="DNA/RNA_pol_sf"/>
</dbReference>
<feature type="region of interest" description="Disordered" evidence="3">
    <location>
        <begin position="481"/>
        <end position="556"/>
    </location>
</feature>
<dbReference type="GO" id="GO:0003676">
    <property type="term" value="F:nucleic acid binding"/>
    <property type="evidence" value="ECO:0007669"/>
    <property type="project" value="InterPro"/>
</dbReference>
<dbReference type="PROSITE" id="PS50994">
    <property type="entry name" value="INTEGRASE"/>
    <property type="match status" value="1"/>
</dbReference>
<comment type="caution">
    <text evidence="5">The sequence shown here is derived from an EMBL/GenBank/DDBJ whole genome shotgun (WGS) entry which is preliminary data.</text>
</comment>
<dbReference type="PANTHER" id="PTHR37984:SF5">
    <property type="entry name" value="PROTEIN NYNRIN-LIKE"/>
    <property type="match status" value="1"/>
</dbReference>
<dbReference type="FunFam" id="1.10.340.70:FF:000001">
    <property type="entry name" value="Retrovirus-related Pol polyprotein from transposon gypsy-like Protein"/>
    <property type="match status" value="1"/>
</dbReference>
<dbReference type="InterPro" id="IPR043128">
    <property type="entry name" value="Rev_trsase/Diguanyl_cyclase"/>
</dbReference>
<accession>A0AAE0QSY3</accession>
<dbReference type="Pfam" id="PF00665">
    <property type="entry name" value="rve"/>
    <property type="match status" value="1"/>
</dbReference>
<dbReference type="AlphaFoldDB" id="A0AAE0QSY3"/>
<dbReference type="InterPro" id="IPR050951">
    <property type="entry name" value="Retrovirus_Pol_polyprotein"/>
</dbReference>
<dbReference type="Gene3D" id="3.30.420.10">
    <property type="entry name" value="Ribonuclease H-like superfamily/Ribonuclease H"/>
    <property type="match status" value="1"/>
</dbReference>
<evidence type="ECO:0000256" key="1">
    <source>
        <dbReference type="ARBA" id="ARBA00039658"/>
    </source>
</evidence>
<dbReference type="SUPFAM" id="SSF56672">
    <property type="entry name" value="DNA/RNA polymerases"/>
    <property type="match status" value="1"/>
</dbReference>
<sequence length="556" mass="63444">MVVCRMTLMVCKKKRSAIEKKTKWWKLKKEECCEEFREKLRQALGGQVVLPDDWETTAEVIRETGRKVLGVSSRRSKEDKETWWWNEEVQDSIRRKRLAKNKWDMDRTDENRQEYKESQRRVKRKVSKAKQKAYDELYTILDTREGQKDLYGLARQRDQDGKDVQQVLFYLDDLVIFGNSLEEHENRLLWVLDRLKEDRLKVSAGFCGYYHWFIADYAKFAKPLWFCALTAFRQIVQCLTTAPILAFADLKSEGLHMGPNAVKAATQESKNLITSPEPIFPPSAILAPVQWNLVEDVQRAHAENRPLATCPPSKLYVPAMLCHRVMKWIHEAPSSGHPGIHCTAQLKKQKFWWPSLDHDVENFVKSCAVCAQSCTNPQLPEGLLRPLPIPQRPWSHISINFITDLPNSGGFTTILVAIDRFSKACKLIPLKGLPTAMETAKVLFHHVFRNFGLPEDIISDQGAQFTSQMWRAFCTRLGINYPPPHGAAPDAPNPPPSPEESSVQGNPERSEEHREATRGGSEEQGEASGGSEEEGKVGDGSEEHGEESERSEEQHD</sequence>
<gene>
    <name evidence="5" type="ORF">QTP70_006176</name>
</gene>
<evidence type="ECO:0000256" key="2">
    <source>
        <dbReference type="SAM" id="Coils"/>
    </source>
</evidence>
<evidence type="ECO:0000313" key="5">
    <source>
        <dbReference type="EMBL" id="KAK3530917.1"/>
    </source>
</evidence>
<organism evidence="5 6">
    <name type="scientific">Hemibagrus guttatus</name>
    <dbReference type="NCBI Taxonomy" id="175788"/>
    <lineage>
        <taxon>Eukaryota</taxon>
        <taxon>Metazoa</taxon>
        <taxon>Chordata</taxon>
        <taxon>Craniata</taxon>
        <taxon>Vertebrata</taxon>
        <taxon>Euteleostomi</taxon>
        <taxon>Actinopterygii</taxon>
        <taxon>Neopterygii</taxon>
        <taxon>Teleostei</taxon>
        <taxon>Ostariophysi</taxon>
        <taxon>Siluriformes</taxon>
        <taxon>Bagridae</taxon>
        <taxon>Hemibagrus</taxon>
    </lineage>
</organism>
<dbReference type="InterPro" id="IPR036397">
    <property type="entry name" value="RNaseH_sf"/>
</dbReference>
<dbReference type="InterPro" id="IPR001584">
    <property type="entry name" value="Integrase_cat-core"/>
</dbReference>
<proteinExistence type="predicted"/>
<name>A0AAE0QSY3_9TELE</name>
<dbReference type="PANTHER" id="PTHR37984">
    <property type="entry name" value="PROTEIN CBG26694"/>
    <property type="match status" value="1"/>
</dbReference>